<keyword evidence="3" id="KW-1185">Reference proteome</keyword>
<dbReference type="EMBL" id="FZOQ01000004">
    <property type="protein sequence ID" value="SNS31973.1"/>
    <property type="molecule type" value="Genomic_DNA"/>
</dbReference>
<sequence length="168" mass="18633">MKTLFTALLLSVCVGALAQESTSLYASTENGGQAVSPITTPQKQDNAIIIDTGLNGEEAFMQWGRYLAQNGFAIGDSNKDFLTFTTRPKDTSKLNYHYTITSSADEMGKIRLTMRWQKKSSDIVNAPASNFYDWEYSDKARSVQGLVFKDVMELVSSFGNYPISVSRL</sequence>
<evidence type="ECO:0000313" key="3">
    <source>
        <dbReference type="Proteomes" id="UP000198432"/>
    </source>
</evidence>
<accession>A0A239DJT7</accession>
<evidence type="ECO:0008006" key="4">
    <source>
        <dbReference type="Google" id="ProtNLM"/>
    </source>
</evidence>
<evidence type="ECO:0000256" key="1">
    <source>
        <dbReference type="SAM" id="SignalP"/>
    </source>
</evidence>
<name>A0A239DJT7_9BACT</name>
<dbReference type="RefSeq" id="WP_089318423.1">
    <property type="nucleotide sequence ID" value="NZ_FZOQ01000004.1"/>
</dbReference>
<proteinExistence type="predicted"/>
<evidence type="ECO:0000313" key="2">
    <source>
        <dbReference type="EMBL" id="SNS31973.1"/>
    </source>
</evidence>
<feature type="chain" id="PRO_5012918401" description="DUF4468 domain-containing protein" evidence="1">
    <location>
        <begin position="19"/>
        <end position="168"/>
    </location>
</feature>
<protein>
    <recommendedName>
        <fullName evidence="4">DUF4468 domain-containing protein</fullName>
    </recommendedName>
</protein>
<feature type="signal peptide" evidence="1">
    <location>
        <begin position="1"/>
        <end position="18"/>
    </location>
</feature>
<dbReference type="AlphaFoldDB" id="A0A239DJT7"/>
<reference evidence="3" key="1">
    <citation type="submission" date="2017-06" db="EMBL/GenBank/DDBJ databases">
        <authorList>
            <person name="Varghese N."/>
            <person name="Submissions S."/>
        </authorList>
    </citation>
    <scope>NUCLEOTIDE SEQUENCE [LARGE SCALE GENOMIC DNA]</scope>
    <source>
        <strain evidence="3">NKM1</strain>
    </source>
</reference>
<dbReference type="Proteomes" id="UP000198432">
    <property type="component" value="Unassembled WGS sequence"/>
</dbReference>
<keyword evidence="1" id="KW-0732">Signal</keyword>
<organism evidence="2 3">
    <name type="scientific">Pontibacter ummariensis</name>
    <dbReference type="NCBI Taxonomy" id="1610492"/>
    <lineage>
        <taxon>Bacteria</taxon>
        <taxon>Pseudomonadati</taxon>
        <taxon>Bacteroidota</taxon>
        <taxon>Cytophagia</taxon>
        <taxon>Cytophagales</taxon>
        <taxon>Hymenobacteraceae</taxon>
        <taxon>Pontibacter</taxon>
    </lineage>
</organism>
<gene>
    <name evidence="2" type="ORF">SAMN06296052_104249</name>
</gene>